<dbReference type="EMBL" id="LUGG01000004">
    <property type="protein sequence ID" value="OBZ75862.1"/>
    <property type="molecule type" value="Genomic_DNA"/>
</dbReference>
<sequence>MGVVILLFDLPIVFCLLAQPMHYLARRRSERDWEKHYDFILGTWLWMWLLNAASCAWITYAVYASSPGLWSDFTGLPHPKLAETSIFALAWVSFSITTLILVLCAIDACMDPEDLDARLLPAVHYFWPNGIEPCDIRIIAVAHGSPPEIYGGKKSLRTIKLLQPPSAYDGGKPMKTTYNQWSWQGTDEP</sequence>
<name>A0A1C7MGA2_GRIFR</name>
<dbReference type="Proteomes" id="UP000092993">
    <property type="component" value="Unassembled WGS sequence"/>
</dbReference>
<feature type="transmembrane region" description="Helical" evidence="1">
    <location>
        <begin position="6"/>
        <end position="25"/>
    </location>
</feature>
<organism evidence="2 3">
    <name type="scientific">Grifola frondosa</name>
    <name type="common">Maitake</name>
    <name type="synonym">Polyporus frondosus</name>
    <dbReference type="NCBI Taxonomy" id="5627"/>
    <lineage>
        <taxon>Eukaryota</taxon>
        <taxon>Fungi</taxon>
        <taxon>Dikarya</taxon>
        <taxon>Basidiomycota</taxon>
        <taxon>Agaricomycotina</taxon>
        <taxon>Agaricomycetes</taxon>
        <taxon>Polyporales</taxon>
        <taxon>Grifolaceae</taxon>
        <taxon>Grifola</taxon>
    </lineage>
</organism>
<keyword evidence="3" id="KW-1185">Reference proteome</keyword>
<evidence type="ECO:0000256" key="1">
    <source>
        <dbReference type="SAM" id="Phobius"/>
    </source>
</evidence>
<keyword evidence="1" id="KW-0812">Transmembrane</keyword>
<keyword evidence="1" id="KW-0472">Membrane</keyword>
<keyword evidence="1" id="KW-1133">Transmembrane helix</keyword>
<accession>A0A1C7MGA2</accession>
<comment type="caution">
    <text evidence="2">The sequence shown here is derived from an EMBL/GenBank/DDBJ whole genome shotgun (WGS) entry which is preliminary data.</text>
</comment>
<evidence type="ECO:0000313" key="3">
    <source>
        <dbReference type="Proteomes" id="UP000092993"/>
    </source>
</evidence>
<feature type="transmembrane region" description="Helical" evidence="1">
    <location>
        <begin position="86"/>
        <end position="110"/>
    </location>
</feature>
<gene>
    <name evidence="2" type="ORF">A0H81_04583</name>
</gene>
<protein>
    <submittedName>
        <fullName evidence="2">Uncharacterized protein</fullName>
    </submittedName>
</protein>
<feature type="transmembrane region" description="Helical" evidence="1">
    <location>
        <begin position="45"/>
        <end position="66"/>
    </location>
</feature>
<reference evidence="2 3" key="1">
    <citation type="submission" date="2016-03" db="EMBL/GenBank/DDBJ databases">
        <title>Whole genome sequencing of Grifola frondosa 9006-11.</title>
        <authorList>
            <person name="Min B."/>
            <person name="Park H."/>
            <person name="Kim J.-G."/>
            <person name="Cho H."/>
            <person name="Oh Y.-L."/>
            <person name="Kong W.-S."/>
            <person name="Choi I.-G."/>
        </authorList>
    </citation>
    <scope>NUCLEOTIDE SEQUENCE [LARGE SCALE GENOMIC DNA]</scope>
    <source>
        <strain evidence="2 3">9006-11</strain>
    </source>
</reference>
<dbReference type="OrthoDB" id="2732823at2759"/>
<evidence type="ECO:0000313" key="2">
    <source>
        <dbReference type="EMBL" id="OBZ75862.1"/>
    </source>
</evidence>
<dbReference type="AlphaFoldDB" id="A0A1C7MGA2"/>
<proteinExistence type="predicted"/>